<keyword evidence="8" id="KW-0547">Nucleotide-binding</keyword>
<evidence type="ECO:0000259" key="16">
    <source>
        <dbReference type="PROSITE" id="PS50109"/>
    </source>
</evidence>
<keyword evidence="5" id="KW-0597">Phosphoprotein</keyword>
<evidence type="ECO:0000256" key="7">
    <source>
        <dbReference type="ARBA" id="ARBA00022692"/>
    </source>
</evidence>
<comment type="catalytic activity">
    <reaction evidence="1">
        <text>ATP + protein L-histidine = ADP + protein N-phospho-L-histidine.</text>
        <dbReference type="EC" id="2.7.13.3"/>
    </reaction>
</comment>
<dbReference type="GO" id="GO:0000155">
    <property type="term" value="F:phosphorelay sensor kinase activity"/>
    <property type="evidence" value="ECO:0007669"/>
    <property type="project" value="InterPro"/>
</dbReference>
<dbReference type="InterPro" id="IPR036097">
    <property type="entry name" value="HisK_dim/P_sf"/>
</dbReference>
<evidence type="ECO:0000256" key="5">
    <source>
        <dbReference type="ARBA" id="ARBA00022553"/>
    </source>
</evidence>
<dbReference type="Gene3D" id="3.30.565.10">
    <property type="entry name" value="Histidine kinase-like ATPase, C-terminal domain"/>
    <property type="match status" value="1"/>
</dbReference>
<dbReference type="InterPro" id="IPR005467">
    <property type="entry name" value="His_kinase_dom"/>
</dbReference>
<name>A0A2D3WEP8_9BACT</name>
<evidence type="ECO:0000256" key="11">
    <source>
        <dbReference type="ARBA" id="ARBA00022989"/>
    </source>
</evidence>
<keyword evidence="14" id="KW-0175">Coiled coil</keyword>
<dbReference type="Gene3D" id="3.30.450.20">
    <property type="entry name" value="PAS domain"/>
    <property type="match status" value="1"/>
</dbReference>
<evidence type="ECO:0000313" key="17">
    <source>
        <dbReference type="EMBL" id="DAB36194.1"/>
    </source>
</evidence>
<keyword evidence="13 15" id="KW-0472">Membrane</keyword>
<accession>A0A2D3WEP8</accession>
<evidence type="ECO:0000256" key="13">
    <source>
        <dbReference type="ARBA" id="ARBA00023136"/>
    </source>
</evidence>
<evidence type="ECO:0000313" key="18">
    <source>
        <dbReference type="Proteomes" id="UP000231638"/>
    </source>
</evidence>
<dbReference type="PRINTS" id="PR00344">
    <property type="entry name" value="BCTRLSENSOR"/>
</dbReference>
<dbReference type="Pfam" id="PF02518">
    <property type="entry name" value="HATPase_c"/>
    <property type="match status" value="1"/>
</dbReference>
<organism evidence="17 18">
    <name type="scientific">Sulfurospirillum cavolei</name>
    <dbReference type="NCBI Taxonomy" id="366522"/>
    <lineage>
        <taxon>Bacteria</taxon>
        <taxon>Pseudomonadati</taxon>
        <taxon>Campylobacterota</taxon>
        <taxon>Epsilonproteobacteria</taxon>
        <taxon>Campylobacterales</taxon>
        <taxon>Sulfurospirillaceae</taxon>
        <taxon>Sulfurospirillum</taxon>
    </lineage>
</organism>
<evidence type="ECO:0000256" key="15">
    <source>
        <dbReference type="SAM" id="Phobius"/>
    </source>
</evidence>
<dbReference type="PANTHER" id="PTHR43065">
    <property type="entry name" value="SENSOR HISTIDINE KINASE"/>
    <property type="match status" value="1"/>
</dbReference>
<dbReference type="PANTHER" id="PTHR43065:SF10">
    <property type="entry name" value="PEROXIDE STRESS-ACTIVATED HISTIDINE KINASE MAK3"/>
    <property type="match status" value="1"/>
</dbReference>
<dbReference type="EC" id="2.7.13.3" evidence="3"/>
<dbReference type="PROSITE" id="PS50109">
    <property type="entry name" value="HIS_KIN"/>
    <property type="match status" value="1"/>
</dbReference>
<dbReference type="InterPro" id="IPR003594">
    <property type="entry name" value="HATPase_dom"/>
</dbReference>
<protein>
    <recommendedName>
        <fullName evidence="3">histidine kinase</fullName>
        <ecNumber evidence="3">2.7.13.3</ecNumber>
    </recommendedName>
</protein>
<feature type="coiled-coil region" evidence="14">
    <location>
        <begin position="233"/>
        <end position="271"/>
    </location>
</feature>
<evidence type="ECO:0000256" key="6">
    <source>
        <dbReference type="ARBA" id="ARBA00022679"/>
    </source>
</evidence>
<keyword evidence="11 15" id="KW-1133">Transmembrane helix</keyword>
<dbReference type="SMART" id="SM01049">
    <property type="entry name" value="Cache_2"/>
    <property type="match status" value="1"/>
</dbReference>
<evidence type="ECO:0000256" key="2">
    <source>
        <dbReference type="ARBA" id="ARBA00004651"/>
    </source>
</evidence>
<dbReference type="GO" id="GO:0005524">
    <property type="term" value="F:ATP binding"/>
    <property type="evidence" value="ECO:0007669"/>
    <property type="project" value="UniProtKB-KW"/>
</dbReference>
<evidence type="ECO:0000256" key="10">
    <source>
        <dbReference type="ARBA" id="ARBA00022840"/>
    </source>
</evidence>
<dbReference type="InterPro" id="IPR004010">
    <property type="entry name" value="Double_Cache_2"/>
</dbReference>
<evidence type="ECO:0000256" key="1">
    <source>
        <dbReference type="ARBA" id="ARBA00000085"/>
    </source>
</evidence>
<comment type="subcellular location">
    <subcellularLocation>
        <location evidence="2">Cell membrane</location>
        <topology evidence="2">Multi-pass membrane protein</topology>
    </subcellularLocation>
</comment>
<keyword evidence="7 15" id="KW-0812">Transmembrane</keyword>
<proteinExistence type="predicted"/>
<comment type="caution">
    <text evidence="17">The sequence shown here is derived from an EMBL/GenBank/DDBJ whole genome shotgun (WGS) entry which is preliminary data.</text>
</comment>
<evidence type="ECO:0000256" key="4">
    <source>
        <dbReference type="ARBA" id="ARBA00022475"/>
    </source>
</evidence>
<dbReference type="SUPFAM" id="SSF47384">
    <property type="entry name" value="Homodimeric domain of signal transducing histidine kinase"/>
    <property type="match status" value="1"/>
</dbReference>
<evidence type="ECO:0000256" key="3">
    <source>
        <dbReference type="ARBA" id="ARBA00012438"/>
    </source>
</evidence>
<dbReference type="InterPro" id="IPR004358">
    <property type="entry name" value="Sig_transdc_His_kin-like_C"/>
</dbReference>
<feature type="domain" description="Histidine kinase" evidence="16">
    <location>
        <begin position="287"/>
        <end position="502"/>
    </location>
</feature>
<reference evidence="17 18" key="1">
    <citation type="journal article" date="2017" name="Front. Microbiol.">
        <title>Comparative Genomic Analysis of the Class Epsilonproteobacteria and Proposed Reclassification to Epsilonbacteraeota (phyl. nov.).</title>
        <authorList>
            <person name="Waite D.W."/>
            <person name="Vanwonterghem I."/>
            <person name="Rinke C."/>
            <person name="Parks D.H."/>
            <person name="Zhang Y."/>
            <person name="Takai K."/>
            <person name="Sievert S.M."/>
            <person name="Simon J."/>
            <person name="Campbell B.J."/>
            <person name="Hanson T.E."/>
            <person name="Woyke T."/>
            <person name="Klotz M.G."/>
            <person name="Hugenholtz P."/>
        </authorList>
    </citation>
    <scope>NUCLEOTIDE SEQUENCE [LARGE SCALE GENOMIC DNA]</scope>
    <source>
        <strain evidence="17">UBA11420</strain>
    </source>
</reference>
<keyword evidence="6" id="KW-0808">Transferase</keyword>
<evidence type="ECO:0000256" key="9">
    <source>
        <dbReference type="ARBA" id="ARBA00022777"/>
    </source>
</evidence>
<sequence length="511" mass="59112">MLFNGYFFITKQYELLDAQIEDTRKTFETNKRALLQREVDSIISFIEFKLHRAASDTPPNANDLAALKQEAFEWIRHIRYGGQEHNYIFVYEINHIGGGDRFAKMLINPNRPDLEGEYISDAYTDENGKAFRKIFLHDILDHGYSFVEYLYKKPGTKLARPKVSYFKLYQPWNIIIAAGVYLDDIDQEIEAAKTQFQEKVKLEATSAIIIFLLFALVANAFALMLGKRIERFLKSYHAQVQQKAQELETLNHTLESRVQEEIQKNREQEQLLIQKSKFIALGEMISNIAHQWRQPLSQLSALLMTLKLKYNRDMLDKSSMEIKCVEAENIVEYMSHTIDDFRNFFMPNKDKKRFSIQNSVDEVLRIIQEAIIHHNIVVDVRIESDESIVGYKSEYEQVVLNLLSNAKDAILASGRAEGYIRITLESDEKSIYLRVEDNGGGIKIEPIERIFEPYVSTKEQNEGTGIGLYMSKLIIEKSMRGKLSARNEKEGAIFTIEIEREFKEALGGTPL</sequence>
<keyword evidence="4" id="KW-1003">Cell membrane</keyword>
<dbReference type="InterPro" id="IPR036890">
    <property type="entry name" value="HATPase_C_sf"/>
</dbReference>
<dbReference type="EMBL" id="DLUG01000166">
    <property type="protein sequence ID" value="DAB36194.1"/>
    <property type="molecule type" value="Genomic_DNA"/>
</dbReference>
<dbReference type="GO" id="GO:0005886">
    <property type="term" value="C:plasma membrane"/>
    <property type="evidence" value="ECO:0007669"/>
    <property type="project" value="UniProtKB-SubCell"/>
</dbReference>
<dbReference type="InterPro" id="IPR033480">
    <property type="entry name" value="sCache_2"/>
</dbReference>
<feature type="transmembrane region" description="Helical" evidence="15">
    <location>
        <begin position="204"/>
        <end position="225"/>
    </location>
</feature>
<dbReference type="SMART" id="SM00387">
    <property type="entry name" value="HATPase_c"/>
    <property type="match status" value="1"/>
</dbReference>
<evidence type="ECO:0000256" key="8">
    <source>
        <dbReference type="ARBA" id="ARBA00022741"/>
    </source>
</evidence>
<gene>
    <name evidence="17" type="ORF">CFH80_06160</name>
</gene>
<dbReference type="Gene3D" id="1.10.287.130">
    <property type="match status" value="1"/>
</dbReference>
<dbReference type="SUPFAM" id="SSF55874">
    <property type="entry name" value="ATPase domain of HSP90 chaperone/DNA topoisomerase II/histidine kinase"/>
    <property type="match status" value="1"/>
</dbReference>
<keyword evidence="9" id="KW-0418">Kinase</keyword>
<evidence type="ECO:0000256" key="12">
    <source>
        <dbReference type="ARBA" id="ARBA00023012"/>
    </source>
</evidence>
<dbReference type="Pfam" id="PF08269">
    <property type="entry name" value="dCache_2"/>
    <property type="match status" value="1"/>
</dbReference>
<keyword evidence="12" id="KW-0902">Two-component regulatory system</keyword>
<dbReference type="AlphaFoldDB" id="A0A2D3WEP8"/>
<evidence type="ECO:0000256" key="14">
    <source>
        <dbReference type="SAM" id="Coils"/>
    </source>
</evidence>
<keyword evidence="10 17" id="KW-0067">ATP-binding</keyword>
<dbReference type="Proteomes" id="UP000231638">
    <property type="component" value="Unassembled WGS sequence"/>
</dbReference>
<dbReference type="STRING" id="366522.GCA_001548055_02229"/>